<organism evidence="1">
    <name type="scientific">Acinetobacter pittii</name>
    <name type="common">Acinetobacter genomosp. 3</name>
    <dbReference type="NCBI Taxonomy" id="48296"/>
    <lineage>
        <taxon>Bacteria</taxon>
        <taxon>Pseudomonadati</taxon>
        <taxon>Pseudomonadota</taxon>
        <taxon>Gammaproteobacteria</taxon>
        <taxon>Moraxellales</taxon>
        <taxon>Moraxellaceae</taxon>
        <taxon>Acinetobacter</taxon>
        <taxon>Acinetobacter calcoaceticus/baumannii complex</taxon>
    </lineage>
</organism>
<keyword evidence="1" id="KW-0614">Plasmid</keyword>
<dbReference type="EMBL" id="KJ003839">
    <property type="protein sequence ID" value="AIU93410.1"/>
    <property type="molecule type" value="Genomic_DNA"/>
</dbReference>
<accession>A0A097SPF9</accession>
<gene>
    <name evidence="1" type="ORF">ABC8415_0006</name>
</gene>
<geneLocation type="plasmid" evidence="1">
    <name>pNDM-AP</name>
</geneLocation>
<protein>
    <recommendedName>
        <fullName evidence="2">Lipoprotein</fullName>
    </recommendedName>
</protein>
<dbReference type="AlphaFoldDB" id="A0A097SPF9"/>
<dbReference type="PROSITE" id="PS51257">
    <property type="entry name" value="PROKAR_LIPOPROTEIN"/>
    <property type="match status" value="1"/>
</dbReference>
<evidence type="ECO:0008006" key="2">
    <source>
        <dbReference type="Google" id="ProtNLM"/>
    </source>
</evidence>
<sequence length="145" mass="16315">MRENSKMEINKIKLGLASAVVALGLTGCFTSKPDISGVWVPEHTPKSEFFYSYYVISEADKQGNFPVKKVNYQIQNMNQYNPAKLPKFTGESSGVLTFVKDDTYCYEGSLASDCFVYSDGKLRKSDTQNFFLKTSKNPPEIPVIR</sequence>
<proteinExistence type="predicted"/>
<reference evidence="1" key="1">
    <citation type="submission" date="2013-12" db="EMBL/GenBank/DDBJ databases">
        <title>Acinetobacter pitti plasmid metallo-beta-lactamase NDM-1 gene, complete sequence.</title>
        <authorList>
            <person name="Fu Y."/>
            <person name="Jiang Y."/>
            <person name="Yu Y."/>
        </authorList>
    </citation>
    <scope>NUCLEOTIDE SEQUENCE</scope>
    <source>
        <strain evidence="1">Acinetobacter pitti</strain>
        <plasmid evidence="1">pNDM-AP</plasmid>
    </source>
</reference>
<evidence type="ECO:0000313" key="1">
    <source>
        <dbReference type="EMBL" id="AIU93410.1"/>
    </source>
</evidence>
<name>A0A097SPF9_ACIPI</name>